<evidence type="ECO:0000256" key="1">
    <source>
        <dbReference type="ARBA" id="ARBA00004324"/>
    </source>
</evidence>
<dbReference type="SUPFAM" id="SSF48371">
    <property type="entry name" value="ARM repeat"/>
    <property type="match status" value="1"/>
</dbReference>
<dbReference type="PANTHER" id="PTHR18034:SF3">
    <property type="entry name" value="PRE-MRNA-SPLICING FACTOR CWC22 HOMOLOG"/>
    <property type="match status" value="1"/>
</dbReference>
<dbReference type="PANTHER" id="PTHR18034">
    <property type="entry name" value="CELL CYCLE CONTROL PROTEIN CWF22-RELATED"/>
    <property type="match status" value="1"/>
</dbReference>
<feature type="domain" description="MIF4G" evidence="3">
    <location>
        <begin position="165"/>
        <end position="350"/>
    </location>
</feature>
<comment type="caution">
    <text evidence="4">The sequence shown here is derived from an EMBL/GenBank/DDBJ whole genome shotgun (WGS) entry which is preliminary data.</text>
</comment>
<dbReference type="InterPro" id="IPR016024">
    <property type="entry name" value="ARM-type_fold"/>
</dbReference>
<feature type="non-terminal residue" evidence="4">
    <location>
        <position position="1"/>
    </location>
</feature>
<evidence type="ECO:0000313" key="5">
    <source>
        <dbReference type="Proteomes" id="UP001432322"/>
    </source>
</evidence>
<dbReference type="GO" id="GO:0016607">
    <property type="term" value="C:nuclear speck"/>
    <property type="evidence" value="ECO:0007669"/>
    <property type="project" value="UniProtKB-SubCell"/>
</dbReference>
<dbReference type="GO" id="GO:0071013">
    <property type="term" value="C:catalytic step 2 spliceosome"/>
    <property type="evidence" value="ECO:0007669"/>
    <property type="project" value="TreeGrafter"/>
</dbReference>
<gene>
    <name evidence="4" type="ORF">PFISCL1PPCAC_25194</name>
</gene>
<dbReference type="SMART" id="SM00543">
    <property type="entry name" value="MIF4G"/>
    <property type="match status" value="1"/>
</dbReference>
<proteinExistence type="predicted"/>
<feature type="compositionally biased region" description="Basic and acidic residues" evidence="2">
    <location>
        <begin position="61"/>
        <end position="84"/>
    </location>
</feature>
<feature type="region of interest" description="Disordered" evidence="2">
    <location>
        <begin position="1"/>
        <end position="136"/>
    </location>
</feature>
<feature type="compositionally biased region" description="Polar residues" evidence="2">
    <location>
        <begin position="1"/>
        <end position="20"/>
    </location>
</feature>
<dbReference type="EMBL" id="BTSY01000006">
    <property type="protein sequence ID" value="GMT33897.1"/>
    <property type="molecule type" value="Genomic_DNA"/>
</dbReference>
<name>A0AAV5WVW7_9BILA</name>
<dbReference type="InterPro" id="IPR003890">
    <property type="entry name" value="MIF4G-like_typ-3"/>
</dbReference>
<accession>A0AAV5WVW7</accession>
<dbReference type="GO" id="GO:0000398">
    <property type="term" value="P:mRNA splicing, via spliceosome"/>
    <property type="evidence" value="ECO:0007669"/>
    <property type="project" value="TreeGrafter"/>
</dbReference>
<dbReference type="AlphaFoldDB" id="A0AAV5WVW7"/>
<reference evidence="4" key="1">
    <citation type="submission" date="2023-10" db="EMBL/GenBank/DDBJ databases">
        <title>Genome assembly of Pristionchus species.</title>
        <authorList>
            <person name="Yoshida K."/>
            <person name="Sommer R.J."/>
        </authorList>
    </citation>
    <scope>NUCLEOTIDE SEQUENCE</scope>
    <source>
        <strain evidence="4">RS5133</strain>
    </source>
</reference>
<organism evidence="4 5">
    <name type="scientific">Pristionchus fissidentatus</name>
    <dbReference type="NCBI Taxonomy" id="1538716"/>
    <lineage>
        <taxon>Eukaryota</taxon>
        <taxon>Metazoa</taxon>
        <taxon>Ecdysozoa</taxon>
        <taxon>Nematoda</taxon>
        <taxon>Chromadorea</taxon>
        <taxon>Rhabditida</taxon>
        <taxon>Rhabditina</taxon>
        <taxon>Diplogasteromorpha</taxon>
        <taxon>Diplogasteroidea</taxon>
        <taxon>Neodiplogasteridae</taxon>
        <taxon>Pristionchus</taxon>
    </lineage>
</organism>
<dbReference type="Proteomes" id="UP001432322">
    <property type="component" value="Unassembled WGS sequence"/>
</dbReference>
<feature type="compositionally biased region" description="Basic residues" evidence="2">
    <location>
        <begin position="85"/>
        <end position="111"/>
    </location>
</feature>
<dbReference type="Gene3D" id="1.25.40.180">
    <property type="match status" value="1"/>
</dbReference>
<evidence type="ECO:0000313" key="4">
    <source>
        <dbReference type="EMBL" id="GMT33897.1"/>
    </source>
</evidence>
<dbReference type="InterPro" id="IPR050781">
    <property type="entry name" value="CWC22_splicing_factor"/>
</dbReference>
<comment type="subcellular location">
    <subcellularLocation>
        <location evidence="1">Nucleus speckle</location>
    </subcellularLocation>
</comment>
<keyword evidence="5" id="KW-1185">Reference proteome</keyword>
<evidence type="ECO:0000256" key="2">
    <source>
        <dbReference type="SAM" id="MobiDB-lite"/>
    </source>
</evidence>
<feature type="compositionally biased region" description="Basic and acidic residues" evidence="2">
    <location>
        <begin position="25"/>
        <end position="39"/>
    </location>
</feature>
<protein>
    <recommendedName>
        <fullName evidence="3">MIF4G domain-containing protein</fullName>
    </recommendedName>
</protein>
<feature type="compositionally biased region" description="Basic and acidic residues" evidence="2">
    <location>
        <begin position="112"/>
        <end position="136"/>
    </location>
</feature>
<evidence type="ECO:0000259" key="3">
    <source>
        <dbReference type="SMART" id="SM00543"/>
    </source>
</evidence>
<sequence>NSSMPSTTSRRGQAESTEQTSSSRHSLDRSRSKIAEPKKRSSPIRAKSRSPSSSRRRRSRSRDDERRRRSRSRDREEKWGEKSKDRKRRRSRSRSKERSRHRRSRSPKKTRRDSSEITKKERICPADPIEEKEKEMSGLRAGGAYVPPVKMSSEQRQLLNWEKLKKRINGEINKVNVSNLMRVVHSLLQVNVVRGRGLLCKSILRSLILVYPGYADVFAALVAVVNSKFPSVGDLLIRRTALQFEQCMQKGEKRPMLIVAKFVAHLVNHRLSDVKLAVDMATMLLETPTDDSVEITIVLVQECGMKLQHYNPLSVQKIFVRLLSVLNEAPDLDKRTLYMIERAMCVLKDRFQAYPGVPELKLVEENDQVTHTVSLNDDIYPEEDLDDFVFDPDFDETEAEFERERTEKTGADDATPLSRNCAVFWWIAARSNSRTTACTVCSSIDSAASMRSTRTTSSRFCAMLPRGCSVLRLKSCAIWPDCRRTYCTRVPSIGRSSRKFV</sequence>
<feature type="compositionally biased region" description="Basic residues" evidence="2">
    <location>
        <begin position="40"/>
        <end position="60"/>
    </location>
</feature>
<dbReference type="GO" id="GO:0003723">
    <property type="term" value="F:RNA binding"/>
    <property type="evidence" value="ECO:0007669"/>
    <property type="project" value="InterPro"/>
</dbReference>